<proteinExistence type="predicted"/>
<dbReference type="AlphaFoldDB" id="A0A835YCP3"/>
<organism evidence="3 4">
    <name type="scientific">Edaphochlamys debaryana</name>
    <dbReference type="NCBI Taxonomy" id="47281"/>
    <lineage>
        <taxon>Eukaryota</taxon>
        <taxon>Viridiplantae</taxon>
        <taxon>Chlorophyta</taxon>
        <taxon>core chlorophytes</taxon>
        <taxon>Chlorophyceae</taxon>
        <taxon>CS clade</taxon>
        <taxon>Chlamydomonadales</taxon>
        <taxon>Chlamydomonadales incertae sedis</taxon>
        <taxon>Edaphochlamys</taxon>
    </lineage>
</organism>
<accession>A0A835YCP3</accession>
<comment type="caution">
    <text evidence="3">The sequence shown here is derived from an EMBL/GenBank/DDBJ whole genome shotgun (WGS) entry which is preliminary data.</text>
</comment>
<dbReference type="Proteomes" id="UP000612055">
    <property type="component" value="Unassembled WGS sequence"/>
</dbReference>
<feature type="chain" id="PRO_5032859229" evidence="2">
    <location>
        <begin position="34"/>
        <end position="598"/>
    </location>
</feature>
<sequence length="598" mass="63810">MRKTDCDEEPQRRHFRLLVWALWVLLLIQRVDGRGTCLEAPRLVPSLLPRRSCRVLSRVCAVQDGIVSHDPGLAFENITRADLPSLPAIGSWSVPFGLSPRPWVHDRSSGEDPSSQQSLALSLLSGAGFGDCKHGVQAPYRLFVRSASALELDPSMDAGSRTLSFSNCTLPVVIAVDWPHLLVSHFATGVIAVAHSLLGTGAIGTQSTLVVVTPGGLRLAPVQQQLLQRLGTRAGLTWGELARLGPPGPVAWSGEGERVQCFEKMVVCGRPPVNASHGAMALGARLGTELAAEAKSSDPAGFGGPRPEPRLGSPGGRPVLRVLLEDRRGPVRRLLNLPALLAACEAANREGFRAGHFKGIACRTHAFDPDDHDTLISPEQLRANIAAVRSAHVLVAVHGEAAAYGIFIQPYADGDAGLSDGSALVELRPCGLGTEFLEETDMLLPGVFMYGGTAAPVHVAWNVEDPAQCSPGALEVTATKLIAGKRRRKRRPGRSVLEMQRRLLEDGETGGWADDGVRRVGPQGYLDGPDALADQHLSLRPQQLMQVLKEVGERVASRSVAEAAARAGRGHVYALPGGRLEWGALGESWGQEDEEGAA</sequence>
<gene>
    <name evidence="3" type="ORF">HYH03_001846</name>
</gene>
<name>A0A835YCP3_9CHLO</name>
<evidence type="ECO:0000313" key="4">
    <source>
        <dbReference type="Proteomes" id="UP000612055"/>
    </source>
</evidence>
<protein>
    <submittedName>
        <fullName evidence="3">Uncharacterized protein</fullName>
    </submittedName>
</protein>
<feature type="signal peptide" evidence="2">
    <location>
        <begin position="1"/>
        <end position="33"/>
    </location>
</feature>
<feature type="region of interest" description="Disordered" evidence="1">
    <location>
        <begin position="293"/>
        <end position="317"/>
    </location>
</feature>
<dbReference type="OrthoDB" id="546230at2759"/>
<evidence type="ECO:0000256" key="1">
    <source>
        <dbReference type="SAM" id="MobiDB-lite"/>
    </source>
</evidence>
<keyword evidence="2" id="KW-0732">Signal</keyword>
<evidence type="ECO:0000256" key="2">
    <source>
        <dbReference type="SAM" id="SignalP"/>
    </source>
</evidence>
<reference evidence="3" key="1">
    <citation type="journal article" date="2020" name="bioRxiv">
        <title>Comparative genomics of Chlamydomonas.</title>
        <authorList>
            <person name="Craig R.J."/>
            <person name="Hasan A.R."/>
            <person name="Ness R.W."/>
            <person name="Keightley P.D."/>
        </authorList>
    </citation>
    <scope>NUCLEOTIDE SEQUENCE</scope>
    <source>
        <strain evidence="3">CCAP 11/70</strain>
    </source>
</reference>
<evidence type="ECO:0000313" key="3">
    <source>
        <dbReference type="EMBL" id="KAG2500268.1"/>
    </source>
</evidence>
<dbReference type="EMBL" id="JAEHOE010000004">
    <property type="protein sequence ID" value="KAG2500268.1"/>
    <property type="molecule type" value="Genomic_DNA"/>
</dbReference>
<keyword evidence="4" id="KW-1185">Reference proteome</keyword>